<dbReference type="EMBL" id="LAZR01052114">
    <property type="protein sequence ID" value="KKK83668.1"/>
    <property type="molecule type" value="Genomic_DNA"/>
</dbReference>
<gene>
    <name evidence="1" type="ORF">LCGC14_2791050</name>
</gene>
<name>A0A0F8YQF6_9ZZZZ</name>
<protein>
    <submittedName>
        <fullName evidence="1">Uncharacterized protein</fullName>
    </submittedName>
</protein>
<evidence type="ECO:0000313" key="1">
    <source>
        <dbReference type="EMBL" id="KKK83668.1"/>
    </source>
</evidence>
<accession>A0A0F8YQF6</accession>
<organism evidence="1">
    <name type="scientific">marine sediment metagenome</name>
    <dbReference type="NCBI Taxonomy" id="412755"/>
    <lineage>
        <taxon>unclassified sequences</taxon>
        <taxon>metagenomes</taxon>
        <taxon>ecological metagenomes</taxon>
    </lineage>
</organism>
<dbReference type="AlphaFoldDB" id="A0A0F8YQF6"/>
<comment type="caution">
    <text evidence="1">The sequence shown here is derived from an EMBL/GenBank/DDBJ whole genome shotgun (WGS) entry which is preliminary data.</text>
</comment>
<reference evidence="1" key="1">
    <citation type="journal article" date="2015" name="Nature">
        <title>Complex archaea that bridge the gap between prokaryotes and eukaryotes.</title>
        <authorList>
            <person name="Spang A."/>
            <person name="Saw J.H."/>
            <person name="Jorgensen S.L."/>
            <person name="Zaremba-Niedzwiedzka K."/>
            <person name="Martijn J."/>
            <person name="Lind A.E."/>
            <person name="van Eijk R."/>
            <person name="Schleper C."/>
            <person name="Guy L."/>
            <person name="Ettema T.J."/>
        </authorList>
    </citation>
    <scope>NUCLEOTIDE SEQUENCE</scope>
</reference>
<sequence length="65" mass="7502">MDMVNLLPEDYIARRAQRRTNIICADGFDLHQVVHNRLSLIDVLDGKLRRAAETNQAFVPVRELL</sequence>
<proteinExistence type="predicted"/>